<evidence type="ECO:0000256" key="9">
    <source>
        <dbReference type="ARBA" id="ARBA00025834"/>
    </source>
</evidence>
<evidence type="ECO:0000256" key="4">
    <source>
        <dbReference type="ARBA" id="ARBA00022982"/>
    </source>
</evidence>
<reference evidence="12" key="1">
    <citation type="journal article" date="2017" name="BMC Genomics">
        <title>Complete chloroplast genome of Gracilaria firma (Gracilariaceae, Rhodophyta), with discussion on the use of chloroplast phylogenomics in the subclass Rhodymeniophycidae.</title>
        <authorList>
            <person name="Ng P.K."/>
            <person name="Lin S.M."/>
            <person name="Lim P.E."/>
            <person name="Liu L.C."/>
            <person name="Chen C.M."/>
            <person name="Pai T.W."/>
        </authorList>
    </citation>
    <scope>NUCLEOTIDE SEQUENCE [LARGE SCALE GENOMIC DNA]</scope>
</reference>
<evidence type="ECO:0000256" key="10">
    <source>
        <dbReference type="SAM" id="Phobius"/>
    </source>
</evidence>
<evidence type="ECO:0000313" key="12">
    <source>
        <dbReference type="Proteomes" id="UP000307987"/>
    </source>
</evidence>
<organism evidence="11 12">
    <name type="scientific">Laurencia snackeyi</name>
    <dbReference type="NCBI Taxonomy" id="1858662"/>
    <lineage>
        <taxon>Eukaryota</taxon>
        <taxon>Rhodophyta</taxon>
        <taxon>Florideophyceae</taxon>
        <taxon>Rhodymeniophycidae</taxon>
        <taxon>Ceramiales</taxon>
        <taxon>Rhodomelaceae</taxon>
        <taxon>Laurencieae</taxon>
        <taxon>Laurencia</taxon>
    </lineage>
</organism>
<keyword evidence="2" id="KW-0813">Transport</keyword>
<gene>
    <name evidence="11" type="primary">petL</name>
</gene>
<evidence type="ECO:0000256" key="1">
    <source>
        <dbReference type="ARBA" id="ARBA00004167"/>
    </source>
</evidence>
<keyword evidence="6" id="KW-0793">Thylakoid</keyword>
<dbReference type="InterPro" id="IPR007802">
    <property type="entry name" value="Cyt_b6/f_cplx_su6"/>
</dbReference>
<evidence type="ECO:0000256" key="6">
    <source>
        <dbReference type="ARBA" id="ARBA00023078"/>
    </source>
</evidence>
<evidence type="ECO:0000256" key="3">
    <source>
        <dbReference type="ARBA" id="ARBA00022692"/>
    </source>
</evidence>
<feature type="transmembrane region" description="Helical" evidence="10">
    <location>
        <begin position="6"/>
        <end position="25"/>
    </location>
</feature>
<evidence type="ECO:0000313" key="11">
    <source>
        <dbReference type="EMBL" id="CRF40098.1"/>
    </source>
</evidence>
<dbReference type="GO" id="GO:0009512">
    <property type="term" value="C:cytochrome b6f complex"/>
    <property type="evidence" value="ECO:0007669"/>
    <property type="project" value="InterPro"/>
</dbReference>
<keyword evidence="7 10" id="KW-0472">Membrane</keyword>
<protein>
    <submittedName>
        <fullName evidence="11">Cytochrome b6-f complex subunit 6</fullName>
    </submittedName>
</protein>
<proteinExistence type="predicted"/>
<dbReference type="AlphaFoldDB" id="A0A0G4KBY5"/>
<name>A0A0G4KBY5_9FLOR</name>
<evidence type="ECO:0000256" key="8">
    <source>
        <dbReference type="ARBA" id="ARBA00025197"/>
    </source>
</evidence>
<dbReference type="Proteomes" id="UP000307987">
    <property type="component" value="Plastid JFC0032_plastid"/>
</dbReference>
<dbReference type="Pfam" id="PF05115">
    <property type="entry name" value="PetL"/>
    <property type="match status" value="1"/>
</dbReference>
<sequence length="31" mass="3519">MSVLISYVLFTAFFMGLAVSLYFGLQFVKLI</sequence>
<keyword evidence="5 10" id="KW-1133">Transmembrane helix</keyword>
<evidence type="ECO:0000256" key="2">
    <source>
        <dbReference type="ARBA" id="ARBA00022448"/>
    </source>
</evidence>
<dbReference type="GO" id="GO:0016020">
    <property type="term" value="C:membrane"/>
    <property type="evidence" value="ECO:0007669"/>
    <property type="project" value="UniProtKB-SubCell"/>
</dbReference>
<evidence type="ECO:0000256" key="5">
    <source>
        <dbReference type="ARBA" id="ARBA00022989"/>
    </source>
</evidence>
<accession>A0A0G4KBY5</accession>
<keyword evidence="3 10" id="KW-0812">Transmembrane</keyword>
<comment type="subunit">
    <text evidence="9">The 4 large subunits of the cytochrome b6-f complex are cytochrome b6, subunit IV (17 kDa polypeptide, PetD), cytochrome f and the Rieske protein, while the 4 small subunits are PetG, PetL, PetM and PetN. The complex functions as a dimer.</text>
</comment>
<evidence type="ECO:0000256" key="7">
    <source>
        <dbReference type="ARBA" id="ARBA00023136"/>
    </source>
</evidence>
<comment type="subcellular location">
    <subcellularLocation>
        <location evidence="1">Membrane</location>
        <topology evidence="1">Single-pass membrane protein</topology>
    </subcellularLocation>
</comment>
<keyword evidence="4" id="KW-0249">Electron transport</keyword>
<dbReference type="EMBL" id="LN833431">
    <property type="protein sequence ID" value="CRF40098.1"/>
    <property type="molecule type" value="Genomic_DNA"/>
</dbReference>
<keyword evidence="11" id="KW-0934">Plastid</keyword>
<dbReference type="GO" id="GO:0009055">
    <property type="term" value="F:electron transfer activity"/>
    <property type="evidence" value="ECO:0007669"/>
    <property type="project" value="InterPro"/>
</dbReference>
<geneLocation type="plastid" evidence="11"/>
<comment type="function">
    <text evidence="8">Component of the cytochrome b6-f complex, which mediates electron transfer between photosystem II (PSII) and photosystem I (PSI), cyclic electron flow around PSI, and state transitions. PetL is important for photoautotrophic growth as well as for electron transfer efficiency and stability of the cytochrome b6-f complex.</text>
</comment>